<dbReference type="OrthoDB" id="432719at2759"/>
<evidence type="ECO:0000259" key="10">
    <source>
        <dbReference type="PROSITE" id="PS50846"/>
    </source>
</evidence>
<keyword evidence="8 9" id="KW-0472">Membrane</keyword>
<dbReference type="SUPFAM" id="SSF55008">
    <property type="entry name" value="HMA, heavy metal-associated domain"/>
    <property type="match status" value="2"/>
</dbReference>
<dbReference type="OMA" id="YSVISIM"/>
<evidence type="ECO:0000256" key="3">
    <source>
        <dbReference type="ARBA" id="ARBA00022692"/>
    </source>
</evidence>
<dbReference type="PANTHER" id="PTHR46594">
    <property type="entry name" value="P-TYPE CATION-TRANSPORTING ATPASE"/>
    <property type="match status" value="1"/>
</dbReference>
<dbReference type="PROSITE" id="PS01047">
    <property type="entry name" value="HMA_1"/>
    <property type="match status" value="1"/>
</dbReference>
<evidence type="ECO:0000256" key="1">
    <source>
        <dbReference type="ARBA" id="ARBA00004370"/>
    </source>
</evidence>
<sequence length="910" mass="98286">MEDGYELTPLLAGEGGRLSSQGEGESSVAARDGDLVSNVEIWLKNLSLSKDLAMAAEKAVASLLGVKSASVNLDNKMNVVYNSRLIQEKEIVDAITNVGLSGMVTEKTGDGVGGTGDATVGARQELSMVTGRFRVGGLMCAACVNAVENILKKIPGVKEVNVALAIEEAEVKYDPNLCSGQELATAIEDAGFEGELLGTCERDKLVVNVEGMDSLLSEAAVERVLKSLKGIWDVQTDSMRERVEILYEPELVGLRTIVEAIEKEGGGGFRCTLPNPFARHAPDRSAEIQKIRMLLIWGALLTIPSYFLSMMCMRMMGPRYMLKAQTGHFISVDLIRLALITPVQFIVGKRFYVGAYRSLKHRSANMDVLVSLATNAAYFYSLIALIYGIFNPSFHGTTFFETSGMLITFILFGKYLEALAKGKTSEAIARLLQLAPTSAILLSIDSDGRAVGEREISAELVQRGDVLKILPGAKVPVDGLVIWGESFVNEAMITGESLPVYKAKGDEAIGGTVNTSGVMHMRATRVGRDTALVKILQLVEMAQMSKAPIQKYADYVSSMFVPAVVLLALLTWVKSIIFDKTGTLTEGHPMVTSVRVFGDINGSEFLKLVASAEAGSEHPLAKAVVAHAAATLSGCEDAEEVKQYAKWNFTDISWLFPAKEFKSLAGRGVCAVVDSKEVLIGNRQLMWDNKIEVCQVAQTFLREVENSASTGILVAADKQLVGAIGISDPLKPEAVEVIWELQRMGIHCMMVTGDNRQTAECIAKAGKVEAIKALQARGDVVAMVGDGVNDSPALVAADVGMAIGVGTDIAVEAADCVLMRNSLEDVITAIDLSRQTFRRIRLNFIWAMGYNIIGLPIAAGILYPSLRLRIPPWVAGAAMAFSSVSVVCSSLLLRRYQRPQIRTLRQVRVV</sequence>
<dbReference type="PROSITE" id="PS00154">
    <property type="entry name" value="ATPASE_E1_E2"/>
    <property type="match status" value="1"/>
</dbReference>
<evidence type="ECO:0000256" key="9">
    <source>
        <dbReference type="SAM" id="Phobius"/>
    </source>
</evidence>
<dbReference type="CDD" id="cd02094">
    <property type="entry name" value="P-type_ATPase_Cu-like"/>
    <property type="match status" value="1"/>
</dbReference>
<dbReference type="Gene3D" id="2.70.150.10">
    <property type="entry name" value="Calcium-transporting ATPase, cytoplasmic transduction domain A"/>
    <property type="match status" value="1"/>
</dbReference>
<dbReference type="InterPro" id="IPR018303">
    <property type="entry name" value="ATPase_P-typ_P_site"/>
</dbReference>
<evidence type="ECO:0000256" key="4">
    <source>
        <dbReference type="ARBA" id="ARBA00022723"/>
    </source>
</evidence>
<proteinExistence type="inferred from homology"/>
<dbReference type="PRINTS" id="PR00942">
    <property type="entry name" value="CUATPASEI"/>
</dbReference>
<evidence type="ECO:0000256" key="5">
    <source>
        <dbReference type="ARBA" id="ARBA00022737"/>
    </source>
</evidence>
<protein>
    <recommendedName>
        <fullName evidence="10">HMA domain-containing protein</fullName>
    </recommendedName>
</protein>
<keyword evidence="12" id="KW-1185">Reference proteome</keyword>
<feature type="domain" description="HMA" evidence="10">
    <location>
        <begin position="129"/>
        <end position="195"/>
    </location>
</feature>
<keyword evidence="6 9" id="KW-1133">Transmembrane helix</keyword>
<feature type="transmembrane region" description="Helical" evidence="9">
    <location>
        <begin position="294"/>
        <end position="316"/>
    </location>
</feature>
<dbReference type="PRINTS" id="PR00943">
    <property type="entry name" value="CUATPASE"/>
</dbReference>
<dbReference type="Gene3D" id="3.30.70.100">
    <property type="match status" value="3"/>
</dbReference>
<dbReference type="Pfam" id="PF00403">
    <property type="entry name" value="HMA"/>
    <property type="match status" value="2"/>
</dbReference>
<dbReference type="InterPro" id="IPR006122">
    <property type="entry name" value="HMA_Cu_ion-bd"/>
</dbReference>
<keyword evidence="4" id="KW-0479">Metal-binding</keyword>
<feature type="transmembrane region" description="Helical" evidence="9">
    <location>
        <begin position="396"/>
        <end position="415"/>
    </location>
</feature>
<comment type="caution">
    <text evidence="11">The sequence shown here is derived from an EMBL/GenBank/DDBJ whole genome shotgun (WGS) entry which is preliminary data.</text>
</comment>
<dbReference type="Gene3D" id="3.40.50.1000">
    <property type="entry name" value="HAD superfamily/HAD-like"/>
    <property type="match status" value="1"/>
</dbReference>
<dbReference type="Gene3D" id="3.40.1110.10">
    <property type="entry name" value="Calcium-transporting ATPase, cytoplasmic domain N"/>
    <property type="match status" value="2"/>
</dbReference>
<dbReference type="STRING" id="69332.A0A388L3T1"/>
<dbReference type="InterPro" id="IPR023299">
    <property type="entry name" value="ATPase_P-typ_cyto_dom_N"/>
</dbReference>
<dbReference type="CDD" id="cd00371">
    <property type="entry name" value="HMA"/>
    <property type="match status" value="3"/>
</dbReference>
<accession>A0A388L3T1</accession>
<evidence type="ECO:0000313" key="12">
    <source>
        <dbReference type="Proteomes" id="UP000265515"/>
    </source>
</evidence>
<comment type="subcellular location">
    <subcellularLocation>
        <location evidence="1">Membrane</location>
    </subcellularLocation>
</comment>
<dbReference type="GO" id="GO:0016887">
    <property type="term" value="F:ATP hydrolysis activity"/>
    <property type="evidence" value="ECO:0007669"/>
    <property type="project" value="InterPro"/>
</dbReference>
<dbReference type="FunFam" id="3.30.70.100:FF:000005">
    <property type="entry name" value="Copper-exporting P-type ATPase A"/>
    <property type="match status" value="1"/>
</dbReference>
<dbReference type="InterPro" id="IPR059000">
    <property type="entry name" value="ATPase_P-type_domA"/>
</dbReference>
<dbReference type="FunFam" id="2.70.150.10:FF:000002">
    <property type="entry name" value="Copper-transporting ATPase 1, putative"/>
    <property type="match status" value="1"/>
</dbReference>
<keyword evidence="5" id="KW-0677">Repeat</keyword>
<feature type="transmembrane region" description="Helical" evidence="9">
    <location>
        <begin position="844"/>
        <end position="866"/>
    </location>
</feature>
<dbReference type="PANTHER" id="PTHR46594:SF6">
    <property type="entry name" value="COPPER-TRANSPORTING ATPASE RAN1"/>
    <property type="match status" value="1"/>
</dbReference>
<dbReference type="SUPFAM" id="SSF56784">
    <property type="entry name" value="HAD-like"/>
    <property type="match status" value="1"/>
</dbReference>
<evidence type="ECO:0000256" key="7">
    <source>
        <dbReference type="ARBA" id="ARBA00023008"/>
    </source>
</evidence>
<dbReference type="GO" id="GO:0005524">
    <property type="term" value="F:ATP binding"/>
    <property type="evidence" value="ECO:0007669"/>
    <property type="project" value="InterPro"/>
</dbReference>
<comment type="similarity">
    <text evidence="2">Belongs to the cation transport ATPase (P-type) (TC 3.A.3) family. Type IB subfamily.</text>
</comment>
<evidence type="ECO:0000256" key="2">
    <source>
        <dbReference type="ARBA" id="ARBA00006024"/>
    </source>
</evidence>
<evidence type="ECO:0000256" key="6">
    <source>
        <dbReference type="ARBA" id="ARBA00022989"/>
    </source>
</evidence>
<feature type="transmembrane region" description="Helical" evidence="9">
    <location>
        <begin position="328"/>
        <end position="347"/>
    </location>
</feature>
<dbReference type="NCBIfam" id="TIGR01494">
    <property type="entry name" value="ATPase_P-type"/>
    <property type="match status" value="2"/>
</dbReference>
<evidence type="ECO:0000313" key="11">
    <source>
        <dbReference type="EMBL" id="GBG76969.1"/>
    </source>
</evidence>
<dbReference type="Proteomes" id="UP000265515">
    <property type="component" value="Unassembled WGS sequence"/>
</dbReference>
<dbReference type="GO" id="GO:0016020">
    <property type="term" value="C:membrane"/>
    <property type="evidence" value="ECO:0007669"/>
    <property type="project" value="UniProtKB-SubCell"/>
</dbReference>
<dbReference type="NCBIfam" id="TIGR00003">
    <property type="entry name" value="copper ion binding protein"/>
    <property type="match status" value="1"/>
</dbReference>
<dbReference type="Gramene" id="GBG76969">
    <property type="protein sequence ID" value="GBG76969"/>
    <property type="gene ID" value="CBR_g23299"/>
</dbReference>
<name>A0A388L3T1_CHABU</name>
<dbReference type="Pfam" id="PF00702">
    <property type="entry name" value="Hydrolase"/>
    <property type="match status" value="1"/>
</dbReference>
<dbReference type="InterPro" id="IPR017969">
    <property type="entry name" value="Heavy-metal-associated_CS"/>
</dbReference>
<dbReference type="PRINTS" id="PR00119">
    <property type="entry name" value="CATATPASE"/>
</dbReference>
<dbReference type="InterPro" id="IPR008250">
    <property type="entry name" value="ATPase_P-typ_transduc_dom_A_sf"/>
</dbReference>
<dbReference type="InterPro" id="IPR006121">
    <property type="entry name" value="HMA_dom"/>
</dbReference>
<keyword evidence="7" id="KW-0186">Copper</keyword>
<feature type="transmembrane region" description="Helical" evidence="9">
    <location>
        <begin position="368"/>
        <end position="390"/>
    </location>
</feature>
<feature type="transmembrane region" description="Helical" evidence="9">
    <location>
        <begin position="872"/>
        <end position="893"/>
    </location>
</feature>
<dbReference type="PROSITE" id="PS50846">
    <property type="entry name" value="HMA_2"/>
    <property type="match status" value="2"/>
</dbReference>
<dbReference type="Pfam" id="PF00122">
    <property type="entry name" value="E1-E2_ATPase"/>
    <property type="match status" value="1"/>
</dbReference>
<feature type="domain" description="HMA" evidence="10">
    <location>
        <begin position="203"/>
        <end position="269"/>
    </location>
</feature>
<dbReference type="EMBL" id="BFEA01000257">
    <property type="protein sequence ID" value="GBG76969.1"/>
    <property type="molecule type" value="Genomic_DNA"/>
</dbReference>
<dbReference type="InterPro" id="IPR036163">
    <property type="entry name" value="HMA_dom_sf"/>
</dbReference>
<dbReference type="InterPro" id="IPR001757">
    <property type="entry name" value="P_typ_ATPase"/>
</dbReference>
<dbReference type="InterPro" id="IPR023214">
    <property type="entry name" value="HAD_sf"/>
</dbReference>
<dbReference type="AlphaFoldDB" id="A0A388L3T1"/>
<dbReference type="SUPFAM" id="SSF81653">
    <property type="entry name" value="Calcium ATPase, transduction domain A"/>
    <property type="match status" value="1"/>
</dbReference>
<evidence type="ECO:0000256" key="8">
    <source>
        <dbReference type="ARBA" id="ARBA00023136"/>
    </source>
</evidence>
<dbReference type="InterPro" id="IPR036412">
    <property type="entry name" value="HAD-like_sf"/>
</dbReference>
<dbReference type="GO" id="GO:0005507">
    <property type="term" value="F:copper ion binding"/>
    <property type="evidence" value="ECO:0007669"/>
    <property type="project" value="InterPro"/>
</dbReference>
<organism evidence="11 12">
    <name type="scientific">Chara braunii</name>
    <name type="common">Braun's stonewort</name>
    <dbReference type="NCBI Taxonomy" id="69332"/>
    <lineage>
        <taxon>Eukaryota</taxon>
        <taxon>Viridiplantae</taxon>
        <taxon>Streptophyta</taxon>
        <taxon>Charophyceae</taxon>
        <taxon>Charales</taxon>
        <taxon>Characeae</taxon>
        <taxon>Chara</taxon>
    </lineage>
</organism>
<gene>
    <name evidence="11" type="ORF">CBR_g23299</name>
</gene>
<keyword evidence="3 9" id="KW-0812">Transmembrane</keyword>
<reference evidence="11 12" key="1">
    <citation type="journal article" date="2018" name="Cell">
        <title>The Chara Genome: Secondary Complexity and Implications for Plant Terrestrialization.</title>
        <authorList>
            <person name="Nishiyama T."/>
            <person name="Sakayama H."/>
            <person name="Vries J.D."/>
            <person name="Buschmann H."/>
            <person name="Saint-Marcoux D."/>
            <person name="Ullrich K.K."/>
            <person name="Haas F.B."/>
            <person name="Vanderstraeten L."/>
            <person name="Becker D."/>
            <person name="Lang D."/>
            <person name="Vosolsobe S."/>
            <person name="Rombauts S."/>
            <person name="Wilhelmsson P.K.I."/>
            <person name="Janitza P."/>
            <person name="Kern R."/>
            <person name="Heyl A."/>
            <person name="Rumpler F."/>
            <person name="Villalobos L.I.A.C."/>
            <person name="Clay J.M."/>
            <person name="Skokan R."/>
            <person name="Toyoda A."/>
            <person name="Suzuki Y."/>
            <person name="Kagoshima H."/>
            <person name="Schijlen E."/>
            <person name="Tajeshwar N."/>
            <person name="Catarino B."/>
            <person name="Hetherington A.J."/>
            <person name="Saltykova A."/>
            <person name="Bonnot C."/>
            <person name="Breuninger H."/>
            <person name="Symeonidi A."/>
            <person name="Radhakrishnan G.V."/>
            <person name="Van Nieuwerburgh F."/>
            <person name="Deforce D."/>
            <person name="Chang C."/>
            <person name="Karol K.G."/>
            <person name="Hedrich R."/>
            <person name="Ulvskov P."/>
            <person name="Glockner G."/>
            <person name="Delwiche C.F."/>
            <person name="Petrasek J."/>
            <person name="Van de Peer Y."/>
            <person name="Friml J."/>
            <person name="Beilby M."/>
            <person name="Dolan L."/>
            <person name="Kohara Y."/>
            <person name="Sugano S."/>
            <person name="Fujiyama A."/>
            <person name="Delaux P.-M."/>
            <person name="Quint M."/>
            <person name="TheiBen G."/>
            <person name="Hagemann M."/>
            <person name="Harholt J."/>
            <person name="Dunand C."/>
            <person name="Zachgo S."/>
            <person name="Langdale J."/>
            <person name="Maumus F."/>
            <person name="Straeten D.V.D."/>
            <person name="Gould S.B."/>
            <person name="Rensing S.A."/>
        </authorList>
    </citation>
    <scope>NUCLEOTIDE SEQUENCE [LARGE SCALE GENOMIC DNA]</scope>
    <source>
        <strain evidence="11 12">S276</strain>
    </source>
</reference>